<evidence type="ECO:0000256" key="3">
    <source>
        <dbReference type="ARBA" id="ARBA00023242"/>
    </source>
</evidence>
<reference evidence="7" key="1">
    <citation type="journal article" date="2023" name="Mol. Phylogenet. Evol.">
        <title>Genome-scale phylogeny and comparative genomics of the fungal order Sordariales.</title>
        <authorList>
            <person name="Hensen N."/>
            <person name="Bonometti L."/>
            <person name="Westerberg I."/>
            <person name="Brannstrom I.O."/>
            <person name="Guillou S."/>
            <person name="Cros-Aarteil S."/>
            <person name="Calhoun S."/>
            <person name="Haridas S."/>
            <person name="Kuo A."/>
            <person name="Mondo S."/>
            <person name="Pangilinan J."/>
            <person name="Riley R."/>
            <person name="LaButti K."/>
            <person name="Andreopoulos B."/>
            <person name="Lipzen A."/>
            <person name="Chen C."/>
            <person name="Yan M."/>
            <person name="Daum C."/>
            <person name="Ng V."/>
            <person name="Clum A."/>
            <person name="Steindorff A."/>
            <person name="Ohm R.A."/>
            <person name="Martin F."/>
            <person name="Silar P."/>
            <person name="Natvig D.O."/>
            <person name="Lalanne C."/>
            <person name="Gautier V."/>
            <person name="Ament-Velasquez S.L."/>
            <person name="Kruys A."/>
            <person name="Hutchinson M.I."/>
            <person name="Powell A.J."/>
            <person name="Barry K."/>
            <person name="Miller A.N."/>
            <person name="Grigoriev I.V."/>
            <person name="Debuchy R."/>
            <person name="Gladieux P."/>
            <person name="Hiltunen Thoren M."/>
            <person name="Johannesson H."/>
        </authorList>
    </citation>
    <scope>NUCLEOTIDE SEQUENCE</scope>
    <source>
        <strain evidence="7">CBS 123565</strain>
    </source>
</reference>
<feature type="compositionally biased region" description="Low complexity" evidence="4">
    <location>
        <begin position="509"/>
        <end position="522"/>
    </location>
</feature>
<feature type="region of interest" description="Disordered" evidence="4">
    <location>
        <begin position="140"/>
        <end position="181"/>
    </location>
</feature>
<dbReference type="GO" id="GO:0007064">
    <property type="term" value="P:mitotic sister chromatid cohesion"/>
    <property type="evidence" value="ECO:0007669"/>
    <property type="project" value="TreeGrafter"/>
</dbReference>
<sequence>MFYSHEILKSHEHGVATVWLVSTIGLRSNARKISRKAIQGVDVRKACETILQPTAPIALRLQGSLLFGLSRVYSQQCHYVLTDAERVQAHMRAFYTALGGTDNGLDPQAGKSRRKELIVEDDPEFDLRIDLPAFHFDDDGNLIAPQGSQSQASRKTSSQLSPFQPDGSLSNSNRSFQGGFDLSNSPFGGGSLLANEHFRPGTMTPAKGDDGLLQFGDEERQLQAFDDWGVVIDVEGNVMEAAEEPELPRLPVPNVEEAADPMQQDEFVHFGDQDVVMGGTAYEILSDPPIPPHLMQYHAQQQASEQQEEGAMENEVNAGQAPVRAHRQRRRPILEPDEQTKITRQELRSWNANYLDNAERASQSRHGNTITEARKNAFNLIFGRGISGVGFLNGSVPDFTHPLAHHYAGEGLQAHLLGIIIEKPDDEAELPRGRRRSASEALELEGHDAERRVRRRLSEENDQSQLQAAQRPENDDALLHFGDDDLPPAEVGRRAGSALPDSDLPWNRPSSQIPSSSIKGSKNPSRQVSASPLHRRGTITGPEIERYSDNLPAYGSDDNFAALIHSGGGGGGGDDSVSDPLLPAHHQQQPHTPSPALDLDGREFLALLSAAAQKQAQGHRSPDDNSDGKQWINFDSLYDPATHSRATAVQAFYHVLSLATKNVLKVKQDGQGGTEPFGAIRVGVAVSAADHGVAEREDEM</sequence>
<feature type="region of interest" description="Disordered" evidence="4">
    <location>
        <begin position="565"/>
        <end position="597"/>
    </location>
</feature>
<comment type="caution">
    <text evidence="7">The sequence shown here is derived from an EMBL/GenBank/DDBJ whole genome shotgun (WGS) entry which is preliminary data.</text>
</comment>
<evidence type="ECO:0000256" key="4">
    <source>
        <dbReference type="SAM" id="MobiDB-lite"/>
    </source>
</evidence>
<feature type="region of interest" description="Disordered" evidence="4">
    <location>
        <begin position="428"/>
        <end position="551"/>
    </location>
</feature>
<dbReference type="Gene3D" id="1.10.10.580">
    <property type="entry name" value="Structural maintenance of chromosome 1. Chain E"/>
    <property type="match status" value="1"/>
</dbReference>
<gene>
    <name evidence="7" type="ORF">BT67DRAFT_454689</name>
</gene>
<feature type="domain" description="Rad21/Rec8-like protein N-terminal" evidence="6">
    <location>
        <begin position="1"/>
        <end position="111"/>
    </location>
</feature>
<dbReference type="InterPro" id="IPR023093">
    <property type="entry name" value="ScpA-like_C"/>
</dbReference>
<evidence type="ECO:0000256" key="1">
    <source>
        <dbReference type="ARBA" id="ARBA00004123"/>
    </source>
</evidence>
<comment type="similarity">
    <text evidence="2">Belongs to the rad21 family.</text>
</comment>
<evidence type="ECO:0000256" key="2">
    <source>
        <dbReference type="ARBA" id="ARBA00009870"/>
    </source>
</evidence>
<feature type="domain" description="Rad21/Rec8-like protein C-terminal eukaryotic" evidence="5">
    <location>
        <begin position="640"/>
        <end position="669"/>
    </location>
</feature>
<keyword evidence="3" id="KW-0539">Nucleus</keyword>
<evidence type="ECO:0000259" key="5">
    <source>
        <dbReference type="Pfam" id="PF04824"/>
    </source>
</evidence>
<name>A0AAN6ZGH2_9PEZI</name>
<dbReference type="InterPro" id="IPR039781">
    <property type="entry name" value="Rad21/Rec8-like"/>
</dbReference>
<feature type="compositionally biased region" description="Basic and acidic residues" evidence="4">
    <location>
        <begin position="472"/>
        <end position="483"/>
    </location>
</feature>
<protein>
    <recommendedName>
        <fullName evidence="9">Rad21/Rec8-like protein N-terminal domain-containing protein</fullName>
    </recommendedName>
</protein>
<dbReference type="InterPro" id="IPR036390">
    <property type="entry name" value="WH_DNA-bd_sf"/>
</dbReference>
<dbReference type="GO" id="GO:0003682">
    <property type="term" value="F:chromatin binding"/>
    <property type="evidence" value="ECO:0007669"/>
    <property type="project" value="TreeGrafter"/>
</dbReference>
<dbReference type="Pfam" id="PF04825">
    <property type="entry name" value="Rad21_Rec8_N"/>
    <property type="match status" value="1"/>
</dbReference>
<proteinExistence type="inferred from homology"/>
<dbReference type="EMBL" id="MU853403">
    <property type="protein sequence ID" value="KAK4137003.1"/>
    <property type="molecule type" value="Genomic_DNA"/>
</dbReference>
<evidence type="ECO:0008006" key="9">
    <source>
        <dbReference type="Google" id="ProtNLM"/>
    </source>
</evidence>
<evidence type="ECO:0000313" key="7">
    <source>
        <dbReference type="EMBL" id="KAK4137003.1"/>
    </source>
</evidence>
<dbReference type="PANTHER" id="PTHR12585:SF70">
    <property type="entry name" value="RAD21_REC8 N TERMINAL DOMAIN PROTEIN (AFU_ORTHOLOGUE AFUA_6G02900)"/>
    <property type="match status" value="1"/>
</dbReference>
<dbReference type="AlphaFoldDB" id="A0AAN6ZGH2"/>
<dbReference type="CDD" id="cd21789">
    <property type="entry name" value="Rad21_Rec8_M_SpRec8p-like"/>
    <property type="match status" value="1"/>
</dbReference>
<evidence type="ECO:0000259" key="6">
    <source>
        <dbReference type="Pfam" id="PF04825"/>
    </source>
</evidence>
<dbReference type="Pfam" id="PF04824">
    <property type="entry name" value="Rad21_Rec8"/>
    <property type="match status" value="1"/>
</dbReference>
<reference evidence="7" key="2">
    <citation type="submission" date="2023-05" db="EMBL/GenBank/DDBJ databases">
        <authorList>
            <consortium name="Lawrence Berkeley National Laboratory"/>
            <person name="Steindorff A."/>
            <person name="Hensen N."/>
            <person name="Bonometti L."/>
            <person name="Westerberg I."/>
            <person name="Brannstrom I.O."/>
            <person name="Guillou S."/>
            <person name="Cros-Aarteil S."/>
            <person name="Calhoun S."/>
            <person name="Haridas S."/>
            <person name="Kuo A."/>
            <person name="Mondo S."/>
            <person name="Pangilinan J."/>
            <person name="Riley R."/>
            <person name="Labutti K."/>
            <person name="Andreopoulos B."/>
            <person name="Lipzen A."/>
            <person name="Chen C."/>
            <person name="Yanf M."/>
            <person name="Daum C."/>
            <person name="Ng V."/>
            <person name="Clum A."/>
            <person name="Ohm R."/>
            <person name="Martin F."/>
            <person name="Silar P."/>
            <person name="Natvig D."/>
            <person name="Lalanne C."/>
            <person name="Gautier V."/>
            <person name="Ament-Velasquez S.L."/>
            <person name="Kruys A."/>
            <person name="Hutchinson M.I."/>
            <person name="Powell A.J."/>
            <person name="Barry K."/>
            <person name="Miller A.N."/>
            <person name="Grigoriev I.V."/>
            <person name="Debuchy R."/>
            <person name="Gladieux P."/>
            <person name="Thoren M.H."/>
            <person name="Johannesson H."/>
        </authorList>
    </citation>
    <scope>NUCLEOTIDE SEQUENCE</scope>
    <source>
        <strain evidence="7">CBS 123565</strain>
    </source>
</reference>
<dbReference type="InterPro" id="IPR006910">
    <property type="entry name" value="Rad21_Rec8_N"/>
</dbReference>
<comment type="subcellular location">
    <subcellularLocation>
        <location evidence="1">Nucleus</location>
    </subcellularLocation>
</comment>
<feature type="compositionally biased region" description="Basic and acidic residues" evidence="4">
    <location>
        <begin position="444"/>
        <end position="459"/>
    </location>
</feature>
<accession>A0AAN6ZGH2</accession>
<dbReference type="PANTHER" id="PTHR12585">
    <property type="entry name" value="SCC1 / RAD21 FAMILY MEMBER"/>
    <property type="match status" value="1"/>
</dbReference>
<dbReference type="InterPro" id="IPR006909">
    <property type="entry name" value="Rad21/Rec8_C_eu"/>
</dbReference>
<evidence type="ECO:0000313" key="8">
    <source>
        <dbReference type="Proteomes" id="UP001304895"/>
    </source>
</evidence>
<dbReference type="Proteomes" id="UP001304895">
    <property type="component" value="Unassembled WGS sequence"/>
</dbReference>
<organism evidence="7 8">
    <name type="scientific">Trichocladium antarcticum</name>
    <dbReference type="NCBI Taxonomy" id="1450529"/>
    <lineage>
        <taxon>Eukaryota</taxon>
        <taxon>Fungi</taxon>
        <taxon>Dikarya</taxon>
        <taxon>Ascomycota</taxon>
        <taxon>Pezizomycotina</taxon>
        <taxon>Sordariomycetes</taxon>
        <taxon>Sordariomycetidae</taxon>
        <taxon>Sordariales</taxon>
        <taxon>Chaetomiaceae</taxon>
        <taxon>Trichocladium</taxon>
    </lineage>
</organism>
<keyword evidence="8" id="KW-1185">Reference proteome</keyword>
<dbReference type="GO" id="GO:0005634">
    <property type="term" value="C:nucleus"/>
    <property type="evidence" value="ECO:0007669"/>
    <property type="project" value="UniProtKB-SubCell"/>
</dbReference>
<feature type="compositionally biased region" description="Polar residues" evidence="4">
    <location>
        <begin position="146"/>
        <end position="181"/>
    </location>
</feature>
<dbReference type="SUPFAM" id="SSF46785">
    <property type="entry name" value="Winged helix' DNA-binding domain"/>
    <property type="match status" value="1"/>
</dbReference>
<dbReference type="GO" id="GO:0030892">
    <property type="term" value="C:mitotic cohesin complex"/>
    <property type="evidence" value="ECO:0007669"/>
    <property type="project" value="TreeGrafter"/>
</dbReference>